<dbReference type="EMBL" id="LXQA010334684">
    <property type="protein sequence ID" value="MCI44736.1"/>
    <property type="molecule type" value="Genomic_DNA"/>
</dbReference>
<evidence type="ECO:0000313" key="1">
    <source>
        <dbReference type="EMBL" id="MCI44736.1"/>
    </source>
</evidence>
<comment type="caution">
    <text evidence="1">The sequence shown here is derived from an EMBL/GenBank/DDBJ whole genome shotgun (WGS) entry which is preliminary data.</text>
</comment>
<keyword evidence="2" id="KW-1185">Reference proteome</keyword>
<sequence>MQSTTMEETKILLRVKVDRDKATTLSFRTGEKVGEKGLGLGDCECVSVYYGEKT</sequence>
<organism evidence="1 2">
    <name type="scientific">Trifolium medium</name>
    <dbReference type="NCBI Taxonomy" id="97028"/>
    <lineage>
        <taxon>Eukaryota</taxon>
        <taxon>Viridiplantae</taxon>
        <taxon>Streptophyta</taxon>
        <taxon>Embryophyta</taxon>
        <taxon>Tracheophyta</taxon>
        <taxon>Spermatophyta</taxon>
        <taxon>Magnoliopsida</taxon>
        <taxon>eudicotyledons</taxon>
        <taxon>Gunneridae</taxon>
        <taxon>Pentapetalae</taxon>
        <taxon>rosids</taxon>
        <taxon>fabids</taxon>
        <taxon>Fabales</taxon>
        <taxon>Fabaceae</taxon>
        <taxon>Papilionoideae</taxon>
        <taxon>50 kb inversion clade</taxon>
        <taxon>NPAAA clade</taxon>
        <taxon>Hologalegina</taxon>
        <taxon>IRL clade</taxon>
        <taxon>Trifolieae</taxon>
        <taxon>Trifolium</taxon>
    </lineage>
</organism>
<protein>
    <submittedName>
        <fullName evidence="1">Uncharacterized protein</fullName>
    </submittedName>
</protein>
<dbReference type="AlphaFoldDB" id="A0A392SA50"/>
<name>A0A392SA50_9FABA</name>
<feature type="non-terminal residue" evidence="1">
    <location>
        <position position="54"/>
    </location>
</feature>
<dbReference type="Proteomes" id="UP000265520">
    <property type="component" value="Unassembled WGS sequence"/>
</dbReference>
<proteinExistence type="predicted"/>
<reference evidence="1 2" key="1">
    <citation type="journal article" date="2018" name="Front. Plant Sci.">
        <title>Red Clover (Trifolium pratense) and Zigzag Clover (T. medium) - A Picture of Genomic Similarities and Differences.</title>
        <authorList>
            <person name="Dluhosova J."/>
            <person name="Istvanek J."/>
            <person name="Nedelnik J."/>
            <person name="Repkova J."/>
        </authorList>
    </citation>
    <scope>NUCLEOTIDE SEQUENCE [LARGE SCALE GENOMIC DNA]</scope>
    <source>
        <strain evidence="2">cv. 10/8</strain>
        <tissue evidence="1">Leaf</tissue>
    </source>
</reference>
<evidence type="ECO:0000313" key="2">
    <source>
        <dbReference type="Proteomes" id="UP000265520"/>
    </source>
</evidence>
<accession>A0A392SA50</accession>